<evidence type="ECO:0000256" key="4">
    <source>
        <dbReference type="ARBA" id="ARBA00022679"/>
    </source>
</evidence>
<comment type="similarity">
    <text evidence="1 7">Belongs to the GHMP kinase family. IspE subfamily.</text>
</comment>
<dbReference type="Proteomes" id="UP000726170">
    <property type="component" value="Unassembled WGS sequence"/>
</dbReference>
<evidence type="ECO:0000256" key="7">
    <source>
        <dbReference type="HAMAP-Rule" id="MF_00061"/>
    </source>
</evidence>
<dbReference type="InterPro" id="IPR006204">
    <property type="entry name" value="GHMP_kinase_N_dom"/>
</dbReference>
<dbReference type="RefSeq" id="WP_216440737.1">
    <property type="nucleotide sequence ID" value="NZ_JAHLQF010000004.1"/>
</dbReference>
<feature type="active site" evidence="7">
    <location>
        <position position="8"/>
    </location>
</feature>
<feature type="active site" evidence="7">
    <location>
        <position position="133"/>
    </location>
</feature>
<dbReference type="Pfam" id="PF00288">
    <property type="entry name" value="GHMP_kinases_N"/>
    <property type="match status" value="1"/>
</dbReference>
<comment type="catalytic activity">
    <reaction evidence="7">
        <text>4-CDP-2-C-methyl-D-erythritol + ATP = 4-CDP-2-C-methyl-D-erythritol 2-phosphate + ADP + H(+)</text>
        <dbReference type="Rhea" id="RHEA:18437"/>
        <dbReference type="ChEBI" id="CHEBI:15378"/>
        <dbReference type="ChEBI" id="CHEBI:30616"/>
        <dbReference type="ChEBI" id="CHEBI:57823"/>
        <dbReference type="ChEBI" id="CHEBI:57919"/>
        <dbReference type="ChEBI" id="CHEBI:456216"/>
        <dbReference type="EC" id="2.7.1.148"/>
    </reaction>
</comment>
<name>A0ABS6ELQ8_9CLOT</name>
<evidence type="ECO:0000259" key="8">
    <source>
        <dbReference type="Pfam" id="PF00288"/>
    </source>
</evidence>
<organism evidence="10 11">
    <name type="scientific">Clostridium mobile</name>
    <dbReference type="NCBI Taxonomy" id="2841512"/>
    <lineage>
        <taxon>Bacteria</taxon>
        <taxon>Bacillati</taxon>
        <taxon>Bacillota</taxon>
        <taxon>Clostridia</taxon>
        <taxon>Eubacteriales</taxon>
        <taxon>Clostridiaceae</taxon>
        <taxon>Clostridium</taxon>
    </lineage>
</organism>
<evidence type="ECO:0000313" key="10">
    <source>
        <dbReference type="EMBL" id="MBU5486154.1"/>
    </source>
</evidence>
<keyword evidence="5 7" id="KW-0547">Nucleotide-binding</keyword>
<keyword evidence="7 10" id="KW-0418">Kinase</keyword>
<comment type="caution">
    <text evidence="10">The sequence shown here is derived from an EMBL/GenBank/DDBJ whole genome shotgun (WGS) entry which is preliminary data.</text>
</comment>
<proteinExistence type="inferred from homology"/>
<dbReference type="EMBL" id="JAHLQF010000004">
    <property type="protein sequence ID" value="MBU5486154.1"/>
    <property type="molecule type" value="Genomic_DNA"/>
</dbReference>
<feature type="domain" description="GHMP kinase C-terminal" evidence="9">
    <location>
        <begin position="200"/>
        <end position="272"/>
    </location>
</feature>
<keyword evidence="4 7" id="KW-0808">Transferase</keyword>
<dbReference type="NCBIfam" id="TIGR00154">
    <property type="entry name" value="ispE"/>
    <property type="match status" value="1"/>
</dbReference>
<evidence type="ECO:0000256" key="2">
    <source>
        <dbReference type="ARBA" id="ARBA00012052"/>
    </source>
</evidence>
<dbReference type="GO" id="GO:0050515">
    <property type="term" value="F:4-(cytidine 5'-diphospho)-2-C-methyl-D-erythritol kinase activity"/>
    <property type="evidence" value="ECO:0007669"/>
    <property type="project" value="UniProtKB-EC"/>
</dbReference>
<keyword evidence="11" id="KW-1185">Reference proteome</keyword>
<dbReference type="Pfam" id="PF08544">
    <property type="entry name" value="GHMP_kinases_C"/>
    <property type="match status" value="1"/>
</dbReference>
<evidence type="ECO:0000256" key="3">
    <source>
        <dbReference type="ARBA" id="ARBA00017473"/>
    </source>
</evidence>
<dbReference type="PANTHER" id="PTHR43527:SF2">
    <property type="entry name" value="4-DIPHOSPHOCYTIDYL-2-C-METHYL-D-ERYTHRITOL KINASE, CHLOROPLASTIC"/>
    <property type="match status" value="1"/>
</dbReference>
<feature type="binding site" evidence="7">
    <location>
        <begin position="91"/>
        <end position="101"/>
    </location>
    <ligand>
        <name>ATP</name>
        <dbReference type="ChEBI" id="CHEBI:30616"/>
    </ligand>
</feature>
<dbReference type="PANTHER" id="PTHR43527">
    <property type="entry name" value="4-DIPHOSPHOCYTIDYL-2-C-METHYL-D-ERYTHRITOL KINASE, CHLOROPLASTIC"/>
    <property type="match status" value="1"/>
</dbReference>
<evidence type="ECO:0000313" key="11">
    <source>
        <dbReference type="Proteomes" id="UP000726170"/>
    </source>
</evidence>
<dbReference type="PIRSF" id="PIRSF010376">
    <property type="entry name" value="IspE"/>
    <property type="match status" value="1"/>
</dbReference>
<dbReference type="InterPro" id="IPR013750">
    <property type="entry name" value="GHMP_kinase_C_dom"/>
</dbReference>
<dbReference type="InterPro" id="IPR004424">
    <property type="entry name" value="IspE"/>
</dbReference>
<reference evidence="10 11" key="1">
    <citation type="submission" date="2021-06" db="EMBL/GenBank/DDBJ databases">
        <authorList>
            <person name="Sun Q."/>
            <person name="Li D."/>
        </authorList>
    </citation>
    <scope>NUCLEOTIDE SEQUENCE [LARGE SCALE GENOMIC DNA]</scope>
    <source>
        <strain evidence="10 11">MSJ-11</strain>
    </source>
</reference>
<accession>A0ABS6ELQ8</accession>
<comment type="pathway">
    <text evidence="7">Isoprenoid biosynthesis; isopentenyl diphosphate biosynthesis via DXP pathway; isopentenyl diphosphate from 1-deoxy-D-xylulose 5-phosphate: step 3/6.</text>
</comment>
<comment type="function">
    <text evidence="7">Catalyzes the phosphorylation of the position 2 hydroxy group of 4-diphosphocytidyl-2C-methyl-D-erythritol.</text>
</comment>
<evidence type="ECO:0000256" key="6">
    <source>
        <dbReference type="ARBA" id="ARBA00032554"/>
    </source>
</evidence>
<dbReference type="HAMAP" id="MF_00061">
    <property type="entry name" value="IspE"/>
    <property type="match status" value="1"/>
</dbReference>
<sequence>MKRKAYAKVNLSLDVLGRKENGYHLLSMIMQCIDLYDTIEIKEINNGIKVNCNKINIPTDKRNLAYRAADMFIEKYKINKGVEIYIEKNIPTEAGLGGGSSNAAIVLKMMRDMFKPQINDEELAMLGEKLGADVPFFIYGGTALCEGIGEIITPLEKFKNHILLLVKPNFGVSTKDVYEEIDKITINDHPNMNRILNYINENNLEDLSKNMINVLELVTLDKYPELLEIKRDMKNLGSIGTLMSGSGSTIFGFFENYQFAERCYNFMKDKYDEVFLSKTI</sequence>
<gene>
    <name evidence="7" type="primary">ispE</name>
    <name evidence="10" type="ORF">KQI86_17695</name>
</gene>
<keyword evidence="7" id="KW-0067">ATP-binding</keyword>
<evidence type="ECO:0000256" key="5">
    <source>
        <dbReference type="ARBA" id="ARBA00022741"/>
    </source>
</evidence>
<dbReference type="EC" id="2.7.1.148" evidence="2 7"/>
<evidence type="ECO:0000256" key="1">
    <source>
        <dbReference type="ARBA" id="ARBA00009684"/>
    </source>
</evidence>
<evidence type="ECO:0000259" key="9">
    <source>
        <dbReference type="Pfam" id="PF08544"/>
    </source>
</evidence>
<keyword evidence="7" id="KW-0414">Isoprene biosynthesis</keyword>
<protein>
    <recommendedName>
        <fullName evidence="3 7">4-diphosphocytidyl-2-C-methyl-D-erythritol kinase</fullName>
        <shortName evidence="7">CMK</shortName>
        <ecNumber evidence="2 7">2.7.1.148</ecNumber>
    </recommendedName>
    <alternativeName>
        <fullName evidence="6 7">4-(cytidine-5'-diphospho)-2-C-methyl-D-erythritol kinase</fullName>
    </alternativeName>
</protein>
<feature type="domain" description="GHMP kinase N-terminal" evidence="8">
    <location>
        <begin position="63"/>
        <end position="141"/>
    </location>
</feature>